<evidence type="ECO:0000313" key="1">
    <source>
        <dbReference type="EMBL" id="MEQ2173094.1"/>
    </source>
</evidence>
<reference evidence="1 2" key="1">
    <citation type="submission" date="2021-06" db="EMBL/GenBank/DDBJ databases">
        <authorList>
            <person name="Palmer J.M."/>
        </authorList>
    </citation>
    <scope>NUCLEOTIDE SEQUENCE [LARGE SCALE GENOMIC DNA]</scope>
    <source>
        <strain evidence="1 2">GA_2019</strain>
        <tissue evidence="1">Muscle</tissue>
    </source>
</reference>
<sequence>MQLHLVCNDETVPGTNLPVFPPPAHFIYYSQAFFLHPTMKANMATMVEMSCHLELSFRGVGNVRKKKQAVCKVTQKSTMQNNVKACSELQTESLTLAPIINCKPGDSSTSAGCIKCVSDTFLESLKLSVTHFSYKCRN</sequence>
<keyword evidence="2" id="KW-1185">Reference proteome</keyword>
<comment type="caution">
    <text evidence="1">The sequence shown here is derived from an EMBL/GenBank/DDBJ whole genome shotgun (WGS) entry which is preliminary data.</text>
</comment>
<dbReference type="EMBL" id="JAHRIO010043854">
    <property type="protein sequence ID" value="MEQ2173094.1"/>
    <property type="molecule type" value="Genomic_DNA"/>
</dbReference>
<proteinExistence type="predicted"/>
<name>A0ABV0NNW0_9TELE</name>
<gene>
    <name evidence="1" type="ORF">GOODEAATRI_028240</name>
</gene>
<protein>
    <submittedName>
        <fullName evidence="1">Uncharacterized protein</fullName>
    </submittedName>
</protein>
<dbReference type="Proteomes" id="UP001476798">
    <property type="component" value="Unassembled WGS sequence"/>
</dbReference>
<organism evidence="1 2">
    <name type="scientific">Goodea atripinnis</name>
    <dbReference type="NCBI Taxonomy" id="208336"/>
    <lineage>
        <taxon>Eukaryota</taxon>
        <taxon>Metazoa</taxon>
        <taxon>Chordata</taxon>
        <taxon>Craniata</taxon>
        <taxon>Vertebrata</taxon>
        <taxon>Euteleostomi</taxon>
        <taxon>Actinopterygii</taxon>
        <taxon>Neopterygii</taxon>
        <taxon>Teleostei</taxon>
        <taxon>Neoteleostei</taxon>
        <taxon>Acanthomorphata</taxon>
        <taxon>Ovalentaria</taxon>
        <taxon>Atherinomorphae</taxon>
        <taxon>Cyprinodontiformes</taxon>
        <taxon>Goodeidae</taxon>
        <taxon>Goodea</taxon>
    </lineage>
</organism>
<accession>A0ABV0NNW0</accession>
<evidence type="ECO:0000313" key="2">
    <source>
        <dbReference type="Proteomes" id="UP001476798"/>
    </source>
</evidence>